<dbReference type="PANTHER" id="PTHR44329">
    <property type="entry name" value="SERINE/THREONINE-PROTEIN KINASE TNNI3K-RELATED"/>
    <property type="match status" value="1"/>
</dbReference>
<evidence type="ECO:0000256" key="2">
    <source>
        <dbReference type="ARBA" id="ARBA00022741"/>
    </source>
</evidence>
<dbReference type="InterPro" id="IPR000719">
    <property type="entry name" value="Prot_kinase_dom"/>
</dbReference>
<dbReference type="STRING" id="1051891.A0A0C3QF43"/>
<name>A0A0C3QF43_9AGAM</name>
<evidence type="ECO:0000313" key="7">
    <source>
        <dbReference type="Proteomes" id="UP000054248"/>
    </source>
</evidence>
<dbReference type="PIRSF" id="PIRSF000654">
    <property type="entry name" value="Integrin-linked_kinase"/>
    <property type="match status" value="1"/>
</dbReference>
<protein>
    <recommendedName>
        <fullName evidence="5">Protein kinase domain-containing protein</fullName>
    </recommendedName>
</protein>
<dbReference type="AlphaFoldDB" id="A0A0C3QF43"/>
<dbReference type="InterPro" id="IPR008271">
    <property type="entry name" value="Ser/Thr_kinase_AS"/>
</dbReference>
<dbReference type="EMBL" id="KN823057">
    <property type="protein sequence ID" value="KIO24651.1"/>
    <property type="molecule type" value="Genomic_DNA"/>
</dbReference>
<proteinExistence type="predicted"/>
<keyword evidence="7" id="KW-1185">Reference proteome</keyword>
<evidence type="ECO:0000313" key="6">
    <source>
        <dbReference type="EMBL" id="KIO24651.1"/>
    </source>
</evidence>
<keyword evidence="1" id="KW-0808">Transferase</keyword>
<keyword evidence="2" id="KW-0547">Nucleotide-binding</keyword>
<dbReference type="PROSITE" id="PS50011">
    <property type="entry name" value="PROTEIN_KINASE_DOM"/>
    <property type="match status" value="1"/>
</dbReference>
<evidence type="ECO:0000259" key="5">
    <source>
        <dbReference type="PROSITE" id="PS50011"/>
    </source>
</evidence>
<organism evidence="6 7">
    <name type="scientific">Tulasnella calospora MUT 4182</name>
    <dbReference type="NCBI Taxonomy" id="1051891"/>
    <lineage>
        <taxon>Eukaryota</taxon>
        <taxon>Fungi</taxon>
        <taxon>Dikarya</taxon>
        <taxon>Basidiomycota</taxon>
        <taxon>Agaricomycotina</taxon>
        <taxon>Agaricomycetes</taxon>
        <taxon>Cantharellales</taxon>
        <taxon>Tulasnellaceae</taxon>
        <taxon>Tulasnella</taxon>
    </lineage>
</organism>
<dbReference type="PROSITE" id="PS00108">
    <property type="entry name" value="PROTEIN_KINASE_ST"/>
    <property type="match status" value="1"/>
</dbReference>
<dbReference type="SUPFAM" id="SSF56112">
    <property type="entry name" value="Protein kinase-like (PK-like)"/>
    <property type="match status" value="1"/>
</dbReference>
<dbReference type="OrthoDB" id="4062651at2759"/>
<accession>A0A0C3QF43</accession>
<dbReference type="GO" id="GO:0005524">
    <property type="term" value="F:ATP binding"/>
    <property type="evidence" value="ECO:0007669"/>
    <property type="project" value="UniProtKB-KW"/>
</dbReference>
<dbReference type="Gene3D" id="1.10.510.10">
    <property type="entry name" value="Transferase(Phosphotransferase) domain 1"/>
    <property type="match status" value="1"/>
</dbReference>
<dbReference type="Proteomes" id="UP000054248">
    <property type="component" value="Unassembled WGS sequence"/>
</dbReference>
<dbReference type="InterPro" id="IPR001245">
    <property type="entry name" value="Ser-Thr/Tyr_kinase_cat_dom"/>
</dbReference>
<feature type="domain" description="Protein kinase" evidence="5">
    <location>
        <begin position="1"/>
        <end position="223"/>
    </location>
</feature>
<sequence length="234" mass="26452">MRKRLAREIHVWAALDHPNILEFIGFAFEDGLPCLISPWCGNGTLVEYLQNNIRPDRGLLVHQIAEGLNYLHTRSPPITHGDFKTTNVLITDDNIAKICDFGGSKYLKEGNTGFTTTGILNATIRYCAPEILRDGQNHTLQSDVYSFACVALETMTGKCPFWTIPIGVAIISKVILDKQTPSPVDHPELQDATLWALLRRCWSHEPSARPTMTEVCRTVHFTLKQKRFISDDFW</sequence>
<dbReference type="GO" id="GO:0004674">
    <property type="term" value="F:protein serine/threonine kinase activity"/>
    <property type="evidence" value="ECO:0007669"/>
    <property type="project" value="TreeGrafter"/>
</dbReference>
<dbReference type="InterPro" id="IPR011009">
    <property type="entry name" value="Kinase-like_dom_sf"/>
</dbReference>
<dbReference type="InterPro" id="IPR051681">
    <property type="entry name" value="Ser/Thr_Kinases-Pseudokinases"/>
</dbReference>
<evidence type="ECO:0000256" key="4">
    <source>
        <dbReference type="ARBA" id="ARBA00022840"/>
    </source>
</evidence>
<dbReference type="PANTHER" id="PTHR44329:SF288">
    <property type="entry name" value="MITOGEN-ACTIVATED PROTEIN KINASE KINASE KINASE 20"/>
    <property type="match status" value="1"/>
</dbReference>
<evidence type="ECO:0000256" key="1">
    <source>
        <dbReference type="ARBA" id="ARBA00022679"/>
    </source>
</evidence>
<gene>
    <name evidence="6" type="ORF">M407DRAFT_212322</name>
</gene>
<reference evidence="6 7" key="1">
    <citation type="submission" date="2014-04" db="EMBL/GenBank/DDBJ databases">
        <authorList>
            <consortium name="DOE Joint Genome Institute"/>
            <person name="Kuo A."/>
            <person name="Girlanda M."/>
            <person name="Perotto S."/>
            <person name="Kohler A."/>
            <person name="Nagy L.G."/>
            <person name="Floudas D."/>
            <person name="Copeland A."/>
            <person name="Barry K.W."/>
            <person name="Cichocki N."/>
            <person name="Veneault-Fourrey C."/>
            <person name="LaButti K."/>
            <person name="Lindquist E.A."/>
            <person name="Lipzen A."/>
            <person name="Lundell T."/>
            <person name="Morin E."/>
            <person name="Murat C."/>
            <person name="Sun H."/>
            <person name="Tunlid A."/>
            <person name="Henrissat B."/>
            <person name="Grigoriev I.V."/>
            <person name="Hibbett D.S."/>
            <person name="Martin F."/>
            <person name="Nordberg H.P."/>
            <person name="Cantor M.N."/>
            <person name="Hua S.X."/>
        </authorList>
    </citation>
    <scope>NUCLEOTIDE SEQUENCE [LARGE SCALE GENOMIC DNA]</scope>
    <source>
        <strain evidence="6 7">MUT 4182</strain>
    </source>
</reference>
<dbReference type="Pfam" id="PF07714">
    <property type="entry name" value="PK_Tyr_Ser-Thr"/>
    <property type="match status" value="1"/>
</dbReference>
<reference evidence="7" key="2">
    <citation type="submission" date="2015-01" db="EMBL/GenBank/DDBJ databases">
        <title>Evolutionary Origins and Diversification of the Mycorrhizal Mutualists.</title>
        <authorList>
            <consortium name="DOE Joint Genome Institute"/>
            <consortium name="Mycorrhizal Genomics Consortium"/>
            <person name="Kohler A."/>
            <person name="Kuo A."/>
            <person name="Nagy L.G."/>
            <person name="Floudas D."/>
            <person name="Copeland A."/>
            <person name="Barry K.W."/>
            <person name="Cichocki N."/>
            <person name="Veneault-Fourrey C."/>
            <person name="LaButti K."/>
            <person name="Lindquist E.A."/>
            <person name="Lipzen A."/>
            <person name="Lundell T."/>
            <person name="Morin E."/>
            <person name="Murat C."/>
            <person name="Riley R."/>
            <person name="Ohm R."/>
            <person name="Sun H."/>
            <person name="Tunlid A."/>
            <person name="Henrissat B."/>
            <person name="Grigoriev I.V."/>
            <person name="Hibbett D.S."/>
            <person name="Martin F."/>
        </authorList>
    </citation>
    <scope>NUCLEOTIDE SEQUENCE [LARGE SCALE GENOMIC DNA]</scope>
    <source>
        <strain evidence="7">MUT 4182</strain>
    </source>
</reference>
<keyword evidence="3" id="KW-0418">Kinase</keyword>
<evidence type="ECO:0000256" key="3">
    <source>
        <dbReference type="ARBA" id="ARBA00022777"/>
    </source>
</evidence>
<keyword evidence="4" id="KW-0067">ATP-binding</keyword>
<dbReference type="HOGENOM" id="CLU_000288_7_18_1"/>